<dbReference type="EMBL" id="RIZI01000117">
    <property type="protein sequence ID" value="RNF68697.1"/>
    <property type="molecule type" value="Genomic_DNA"/>
</dbReference>
<dbReference type="Pfam" id="PF26363">
    <property type="entry name" value="Phospholipase-like"/>
    <property type="match status" value="1"/>
</dbReference>
<dbReference type="Pfam" id="PF07007">
    <property type="entry name" value="LprI"/>
    <property type="match status" value="1"/>
</dbReference>
<dbReference type="Gene3D" id="3.40.50.1820">
    <property type="entry name" value="alpha/beta hydrolase"/>
    <property type="match status" value="1"/>
</dbReference>
<proteinExistence type="predicted"/>
<dbReference type="InterPro" id="IPR009739">
    <property type="entry name" value="LprI-like_N"/>
</dbReference>
<name>A0A3M8RJU3_9PROT</name>
<dbReference type="GO" id="GO:0005576">
    <property type="term" value="C:extracellular region"/>
    <property type="evidence" value="ECO:0007669"/>
    <property type="project" value="TreeGrafter"/>
</dbReference>
<sequence>MPTGIFQRSAKAPSRLDTPSLSILCIMVLAAGPDPADAASFDCRRASTVPEKAICADPRLNFLDERLNKNYRTLTLLMEQAGNYTQSLKAVEDRQEKWLRERNACGADAFCIANAYGQRLAEIGYCYLPDKPAKQSGAGPAPDCAELRPAYRLAQASACAYRVDVTMSNQGGPCGPQWTVVDPRSIGIENKYFHDKDSGFDAILLRDRQSGKYLLAFRGTDGLTAINDWMTNGQQAVGLVAEQYEQARDLAKELQKKLPRNSVIGTTGHSLGGGLATTAALQLHAPATVFDPAALHPRVARKLGLNYDEAGRLATVYAVQGDPLTAVQDGPLLPLPASPYAMPNPLPSAPGRRIPLDPPPHTAVEGLNPKHYHDIDTLLEALRRRASGRGCPL</sequence>
<reference evidence="2" key="1">
    <citation type="submission" date="2018-10" db="EMBL/GenBank/DDBJ databases">
        <title>Acidithiobacillus sulfuriphilus sp. nov.: an extremely acidophilic sulfur-oxidizing chemolithotroph isolated from a neutral pH environment.</title>
        <authorList>
            <person name="Falagan C."/>
            <person name="Moya-Beltran A."/>
            <person name="Quatrini R."/>
            <person name="Johnson D.B."/>
        </authorList>
    </citation>
    <scope>NUCLEOTIDE SEQUENCE [LARGE SCALE GENOMIC DNA]</scope>
    <source>
        <strain evidence="2">CJ-2</strain>
    </source>
</reference>
<organism evidence="2">
    <name type="scientific">Acidithiobacillus sulfuriphilus</name>
    <dbReference type="NCBI Taxonomy" id="1867749"/>
    <lineage>
        <taxon>Bacteria</taxon>
        <taxon>Pseudomonadati</taxon>
        <taxon>Pseudomonadota</taxon>
        <taxon>Acidithiobacillia</taxon>
        <taxon>Acidithiobacillales</taxon>
        <taxon>Acidithiobacillaceae</taxon>
        <taxon>Acidithiobacillus</taxon>
    </lineage>
</organism>
<evidence type="ECO:0000259" key="1">
    <source>
        <dbReference type="Pfam" id="PF07007"/>
    </source>
</evidence>
<evidence type="ECO:0000313" key="2">
    <source>
        <dbReference type="EMBL" id="RNF68697.1"/>
    </source>
</evidence>
<dbReference type="PANTHER" id="PTHR37549">
    <property type="entry name" value="LIPOPROTEIN LPRI"/>
    <property type="match status" value="1"/>
</dbReference>
<dbReference type="CDD" id="cd00741">
    <property type="entry name" value="Lipase"/>
    <property type="match status" value="1"/>
</dbReference>
<dbReference type="RefSeq" id="WP_123101966.1">
    <property type="nucleotide sequence ID" value="NZ_CP127527.1"/>
</dbReference>
<comment type="caution">
    <text evidence="2">The sequence shown here is derived from an EMBL/GenBank/DDBJ whole genome shotgun (WGS) entry which is preliminary data.</text>
</comment>
<dbReference type="InterPro" id="IPR029058">
    <property type="entry name" value="AB_hydrolase_fold"/>
</dbReference>
<dbReference type="PANTHER" id="PTHR37549:SF1">
    <property type="entry name" value="LIPOPROTEIN LPRI"/>
    <property type="match status" value="1"/>
</dbReference>
<feature type="domain" description="Lysozyme inhibitor LprI-like N-terminal" evidence="1">
    <location>
        <begin position="43"/>
        <end position="114"/>
    </location>
</feature>
<dbReference type="OrthoDB" id="5913909at2"/>
<dbReference type="AlphaFoldDB" id="A0A3M8RJU3"/>
<dbReference type="SUPFAM" id="SSF53474">
    <property type="entry name" value="alpha/beta-Hydrolases"/>
    <property type="match status" value="1"/>
</dbReference>
<protein>
    <submittedName>
        <fullName evidence="2">DUF2974 domain-containing protein</fullName>
    </submittedName>
</protein>
<gene>
    <name evidence="2" type="ORF">EC580_02745</name>
</gene>
<dbReference type="Gene3D" id="1.20.1270.180">
    <property type="match status" value="1"/>
</dbReference>
<dbReference type="InterPro" id="IPR052755">
    <property type="entry name" value="Lysozyme_Inhibitor_LprI"/>
</dbReference>
<accession>A0A3M8RJU3</accession>